<accession>A0A9W6XMX5</accession>
<keyword evidence="3" id="KW-1185">Reference proteome</keyword>
<evidence type="ECO:0000313" key="3">
    <source>
        <dbReference type="Proteomes" id="UP001165083"/>
    </source>
</evidence>
<evidence type="ECO:0000313" key="2">
    <source>
        <dbReference type="EMBL" id="GMF41787.1"/>
    </source>
</evidence>
<name>A0A9W6XMX5_9STRA</name>
<reference evidence="2" key="1">
    <citation type="submission" date="2023-04" db="EMBL/GenBank/DDBJ databases">
        <title>Phytophthora lilii NBRC 32176.</title>
        <authorList>
            <person name="Ichikawa N."/>
            <person name="Sato H."/>
            <person name="Tonouchi N."/>
        </authorList>
    </citation>
    <scope>NUCLEOTIDE SEQUENCE</scope>
    <source>
        <strain evidence="2">NBRC 32176</strain>
    </source>
</reference>
<feature type="region of interest" description="Disordered" evidence="1">
    <location>
        <begin position="201"/>
        <end position="220"/>
    </location>
</feature>
<proteinExistence type="predicted"/>
<evidence type="ECO:0000256" key="1">
    <source>
        <dbReference type="SAM" id="MobiDB-lite"/>
    </source>
</evidence>
<gene>
    <name evidence="2" type="ORF">Plil01_001672800</name>
</gene>
<dbReference type="AlphaFoldDB" id="A0A9W6XMX5"/>
<protein>
    <submittedName>
        <fullName evidence="2">Unnamed protein product</fullName>
    </submittedName>
</protein>
<organism evidence="2 3">
    <name type="scientific">Phytophthora lilii</name>
    <dbReference type="NCBI Taxonomy" id="2077276"/>
    <lineage>
        <taxon>Eukaryota</taxon>
        <taxon>Sar</taxon>
        <taxon>Stramenopiles</taxon>
        <taxon>Oomycota</taxon>
        <taxon>Peronosporomycetes</taxon>
        <taxon>Peronosporales</taxon>
        <taxon>Peronosporaceae</taxon>
        <taxon>Phytophthora</taxon>
    </lineage>
</organism>
<dbReference type="OrthoDB" id="128909at2759"/>
<sequence length="220" mass="24277">MNGISPVVSFERTSSSLCGSECIGWSSRVQNIWFAERFLEASKSAIVDQELTGLHARLNEYLLSRKQRSDLLRLTIKSLGDALVKSANHKIDGRPAPLVDTEVCFDPAIPFCSPVNLPWFPATADWISEVDQIDEQELWRNWWLTTPGLHPYNTIFRPANPGFPLFVPNGADPSIVSATVMEEAPVYEPAPPALHPQTKIPLNRPGLATFSPPNHPPGAA</sequence>
<comment type="caution">
    <text evidence="2">The sequence shown here is derived from an EMBL/GenBank/DDBJ whole genome shotgun (WGS) entry which is preliminary data.</text>
</comment>
<dbReference type="Proteomes" id="UP001165083">
    <property type="component" value="Unassembled WGS sequence"/>
</dbReference>
<dbReference type="EMBL" id="BSXW01002308">
    <property type="protein sequence ID" value="GMF41787.1"/>
    <property type="molecule type" value="Genomic_DNA"/>
</dbReference>